<keyword evidence="1" id="KW-0560">Oxidoreductase</keyword>
<keyword evidence="3" id="KW-0175">Coiled coil</keyword>
<dbReference type="EMBL" id="JAUFQU010000001">
    <property type="protein sequence ID" value="MDN3708513.1"/>
    <property type="molecule type" value="Genomic_DNA"/>
</dbReference>
<evidence type="ECO:0000259" key="4">
    <source>
        <dbReference type="Pfam" id="PF00296"/>
    </source>
</evidence>
<protein>
    <submittedName>
        <fullName evidence="5">LLM class flavin-dependent oxidoreductase</fullName>
    </submittedName>
</protein>
<sequence>MELGISMFGDLAYNSQTQKRKTAQQRLKEMLEEIKLADEVGLDVFGLGEHHRPDYSVSSPQTVLAAAATITKNIKLGSAVSVLSSDDPIRLYQQFATIDLISDGRAEIMVGRGSFIESFPLFGYDLKDYDRLFEEKLQLLLTLNNNEIINWEGHFRAPIKHQEIFPKPLHQKLPVWIAVGGTPESVLRAAKLGLPLTIAIIGGYPVQFEPLLRMYKEQYFANGHSKENYQLGVNSHLFVGNDASVRDVYFPYYAAQMNHIGKERGWAPFSRAQFEATAAPDGAYFMGGPEEITDKILQQHEIFNHTRFVGQIDVGGPDHSLIMKSIELFGTRVAPEVRKHLSK</sequence>
<gene>
    <name evidence="5" type="ORF">QW060_15535</name>
    <name evidence="6" type="ORF">QW060_17395</name>
</gene>
<dbReference type="InterPro" id="IPR036661">
    <property type="entry name" value="Luciferase-like_sf"/>
</dbReference>
<dbReference type="InterPro" id="IPR022290">
    <property type="entry name" value="LLM_Atu2307-like"/>
</dbReference>
<dbReference type="PANTHER" id="PTHR30137:SF8">
    <property type="entry name" value="BLR5498 PROTEIN"/>
    <property type="match status" value="1"/>
</dbReference>
<feature type="coiled-coil region" evidence="3">
    <location>
        <begin position="13"/>
        <end position="40"/>
    </location>
</feature>
<reference evidence="7" key="2">
    <citation type="journal article" date="2019" name="Int. J. Syst. Evol. Microbiol.">
        <title>The Global Catalogue of Microorganisms (GCM) 10K type strain sequencing project: providing services to taxonomists for standard genome sequencing and annotation.</title>
        <authorList>
            <consortium name="The Broad Institute Genomics Platform"/>
            <consortium name="The Broad Institute Genome Sequencing Center for Infectious Disease"/>
            <person name="Wu L."/>
            <person name="Ma J."/>
        </authorList>
    </citation>
    <scope>NUCLEOTIDE SEQUENCE [LARGE SCALE GENOMIC DNA]</scope>
    <source>
        <strain evidence="7">CECT 7184</strain>
    </source>
</reference>
<dbReference type="SUPFAM" id="SSF51679">
    <property type="entry name" value="Bacterial luciferase-like"/>
    <property type="match status" value="1"/>
</dbReference>
<dbReference type="InterPro" id="IPR050766">
    <property type="entry name" value="Bact_Lucif_Oxidored"/>
</dbReference>
<dbReference type="NCBIfam" id="TIGR03858">
    <property type="entry name" value="LLM_2I7G"/>
    <property type="match status" value="1"/>
</dbReference>
<reference evidence="5" key="1">
    <citation type="journal article" date="2014" name="Int. J. Syst. Evol. Microbiol.">
        <title>Complete genome of a new Firmicutes species belonging to the dominant human colonic microbiota ('Ruminococcus bicirculans') reveals two chromosomes and a selective capacity to utilize plant glucans.</title>
        <authorList>
            <consortium name="NISC Comparative Sequencing Program"/>
            <person name="Wegmann U."/>
            <person name="Louis P."/>
            <person name="Goesmann A."/>
            <person name="Henrissat B."/>
            <person name="Duncan S.H."/>
            <person name="Flint H.J."/>
        </authorList>
    </citation>
    <scope>NUCLEOTIDE SEQUENCE</scope>
    <source>
        <strain evidence="5">CECT 7184</strain>
    </source>
</reference>
<comment type="caution">
    <text evidence="5">The sequence shown here is derived from an EMBL/GenBank/DDBJ whole genome shotgun (WGS) entry which is preliminary data.</text>
</comment>
<organism evidence="5 7">
    <name type="scientific">Paenimyroides ceti</name>
    <dbReference type="NCBI Taxonomy" id="395087"/>
    <lineage>
        <taxon>Bacteria</taxon>
        <taxon>Pseudomonadati</taxon>
        <taxon>Bacteroidota</taxon>
        <taxon>Flavobacteriia</taxon>
        <taxon>Flavobacteriales</taxon>
        <taxon>Flavobacteriaceae</taxon>
        <taxon>Paenimyroides</taxon>
    </lineage>
</organism>
<feature type="domain" description="Luciferase-like" evidence="4">
    <location>
        <begin position="15"/>
        <end position="302"/>
    </location>
</feature>
<dbReference type="EMBL" id="JAUFQU010000003">
    <property type="protein sequence ID" value="MDN3708868.1"/>
    <property type="molecule type" value="Genomic_DNA"/>
</dbReference>
<proteinExistence type="predicted"/>
<dbReference type="PANTHER" id="PTHR30137">
    <property type="entry name" value="LUCIFERASE-LIKE MONOOXYGENASE"/>
    <property type="match status" value="1"/>
</dbReference>
<name>A0ABT8CVH6_9FLAO</name>
<evidence type="ECO:0000313" key="7">
    <source>
        <dbReference type="Proteomes" id="UP001242368"/>
    </source>
</evidence>
<dbReference type="InterPro" id="IPR011251">
    <property type="entry name" value="Luciferase-like_dom"/>
</dbReference>
<evidence type="ECO:0000313" key="5">
    <source>
        <dbReference type="EMBL" id="MDN3708513.1"/>
    </source>
</evidence>
<accession>A0ABT8CVH6</accession>
<dbReference type="Proteomes" id="UP001242368">
    <property type="component" value="Unassembled WGS sequence"/>
</dbReference>
<evidence type="ECO:0000313" key="6">
    <source>
        <dbReference type="EMBL" id="MDN3708868.1"/>
    </source>
</evidence>
<evidence type="ECO:0000256" key="1">
    <source>
        <dbReference type="ARBA" id="ARBA00023002"/>
    </source>
</evidence>
<keyword evidence="2" id="KW-0503">Monooxygenase</keyword>
<evidence type="ECO:0000256" key="2">
    <source>
        <dbReference type="ARBA" id="ARBA00023033"/>
    </source>
</evidence>
<evidence type="ECO:0000256" key="3">
    <source>
        <dbReference type="SAM" id="Coils"/>
    </source>
</evidence>
<dbReference type="Gene3D" id="3.20.20.30">
    <property type="entry name" value="Luciferase-like domain"/>
    <property type="match status" value="1"/>
</dbReference>
<dbReference type="RefSeq" id="WP_290364376.1">
    <property type="nucleotide sequence ID" value="NZ_JAUFQU010000001.1"/>
</dbReference>
<dbReference type="Pfam" id="PF00296">
    <property type="entry name" value="Bac_luciferase"/>
    <property type="match status" value="1"/>
</dbReference>
<keyword evidence="7" id="KW-1185">Reference proteome</keyword>
<reference evidence="5" key="3">
    <citation type="submission" date="2023-06" db="EMBL/GenBank/DDBJ databases">
        <authorList>
            <person name="Lucena T."/>
            <person name="Sun Q."/>
        </authorList>
    </citation>
    <scope>NUCLEOTIDE SEQUENCE</scope>
    <source>
        <strain evidence="5">CECT 7184</strain>
    </source>
</reference>